<sequence>MAEAATILPLSAGKEKKRVGCWNSDQILERSAALQNELLQNSITMSRKKRIKERLRYLQLGLEGKITIGGQVCKKNEGMNRSFLIKKNKRKSELNRSRMPSLMDRSSSTKHNWNKKQCLRCRRNDHILRDCPLNEVISARKNNSDEKNSGHARNKSSIFCFNCGCTDHTLKICKNPKDESGFLPFATCFICNNNGHLALNCDKNSNGMYPNGGGCRLCGSIYHKKADCPQFLKYHRKLPPREKRQNYEPTSDPDEYWLDKVSKNNPVKKKNRNFQR</sequence>
<dbReference type="SMART" id="SM00343">
    <property type="entry name" value="ZnF_C2HC"/>
    <property type="match status" value="4"/>
</dbReference>
<dbReference type="PANTHER" id="PTHR46242:SF1">
    <property type="entry name" value="ZINC FINGER CCHC DOMAIN-CONTAINING PROTEIN 9"/>
    <property type="match status" value="1"/>
</dbReference>
<evidence type="ECO:0000313" key="3">
    <source>
        <dbReference type="EMBL" id="KAF8823121.1"/>
    </source>
</evidence>
<dbReference type="Proteomes" id="UP000823046">
    <property type="component" value="Unassembled WGS sequence"/>
</dbReference>
<gene>
    <name evidence="3" type="ORF">IE077_003042</name>
</gene>
<feature type="compositionally biased region" description="Basic residues" evidence="1">
    <location>
        <begin position="266"/>
        <end position="276"/>
    </location>
</feature>
<dbReference type="SUPFAM" id="SSF57756">
    <property type="entry name" value="Retrovirus zinc finger-like domains"/>
    <property type="match status" value="1"/>
</dbReference>
<dbReference type="InterPro" id="IPR001878">
    <property type="entry name" value="Znf_CCHC"/>
</dbReference>
<organism evidence="3 4">
    <name type="scientific">Cardiosporidium cionae</name>
    <dbReference type="NCBI Taxonomy" id="476202"/>
    <lineage>
        <taxon>Eukaryota</taxon>
        <taxon>Sar</taxon>
        <taxon>Alveolata</taxon>
        <taxon>Apicomplexa</taxon>
        <taxon>Aconoidasida</taxon>
        <taxon>Nephromycida</taxon>
        <taxon>Cardiosporidium</taxon>
    </lineage>
</organism>
<dbReference type="EMBL" id="JADAQX010000001">
    <property type="protein sequence ID" value="KAF8823121.1"/>
    <property type="molecule type" value="Genomic_DNA"/>
</dbReference>
<feature type="domain" description="CCHC-type" evidence="2">
    <location>
        <begin position="214"/>
        <end position="230"/>
    </location>
</feature>
<protein>
    <submittedName>
        <fullName evidence="3">Zinc knuckle domain-containing protein</fullName>
    </submittedName>
</protein>
<feature type="region of interest" description="Disordered" evidence="1">
    <location>
        <begin position="239"/>
        <end position="276"/>
    </location>
</feature>
<feature type="domain" description="CCHC-type" evidence="2">
    <location>
        <begin position="187"/>
        <end position="203"/>
    </location>
</feature>
<dbReference type="PANTHER" id="PTHR46242">
    <property type="entry name" value="ZINC FINGER CCHC DOMAIN-CONTAINING PROTEIN 9 ZCCHC9"/>
    <property type="match status" value="1"/>
</dbReference>
<dbReference type="InterPro" id="IPR042246">
    <property type="entry name" value="ZCCHC9"/>
</dbReference>
<name>A0ABQ7JGL1_9APIC</name>
<accession>A0ABQ7JGL1</accession>
<feature type="domain" description="CCHC-type" evidence="2">
    <location>
        <begin position="159"/>
        <end position="175"/>
    </location>
</feature>
<proteinExistence type="predicted"/>
<comment type="caution">
    <text evidence="3">The sequence shown here is derived from an EMBL/GenBank/DDBJ whole genome shotgun (WGS) entry which is preliminary data.</text>
</comment>
<feature type="domain" description="CCHC-type" evidence="2">
    <location>
        <begin position="117"/>
        <end position="133"/>
    </location>
</feature>
<evidence type="ECO:0000259" key="2">
    <source>
        <dbReference type="SMART" id="SM00343"/>
    </source>
</evidence>
<evidence type="ECO:0000313" key="4">
    <source>
        <dbReference type="Proteomes" id="UP000823046"/>
    </source>
</evidence>
<dbReference type="Gene3D" id="4.10.60.10">
    <property type="entry name" value="Zinc finger, CCHC-type"/>
    <property type="match status" value="2"/>
</dbReference>
<feature type="region of interest" description="Disordered" evidence="1">
    <location>
        <begin position="90"/>
        <end position="109"/>
    </location>
</feature>
<evidence type="ECO:0000256" key="1">
    <source>
        <dbReference type="SAM" id="MobiDB-lite"/>
    </source>
</evidence>
<reference evidence="3 4" key="1">
    <citation type="journal article" date="2020" name="bioRxiv">
        <title>Metabolic contributions of an alphaproteobacterial endosymbiont in the apicomplexan Cardiosporidium cionae.</title>
        <authorList>
            <person name="Hunter E.S."/>
            <person name="Paight C.J."/>
            <person name="Lane C.E."/>
        </authorList>
    </citation>
    <scope>NUCLEOTIDE SEQUENCE [LARGE SCALE GENOMIC DNA]</scope>
    <source>
        <strain evidence="3">ESH_2018</strain>
    </source>
</reference>
<keyword evidence="4" id="KW-1185">Reference proteome</keyword>
<dbReference type="InterPro" id="IPR036875">
    <property type="entry name" value="Znf_CCHC_sf"/>
</dbReference>